<dbReference type="Pfam" id="PF13362">
    <property type="entry name" value="Toprim_3"/>
    <property type="match status" value="1"/>
</dbReference>
<feature type="domain" description="AAA+ ATPase" evidence="1">
    <location>
        <begin position="334"/>
        <end position="511"/>
    </location>
</feature>
<evidence type="ECO:0000313" key="4">
    <source>
        <dbReference type="Proteomes" id="UP000093044"/>
    </source>
</evidence>
<dbReference type="SMART" id="SM00382">
    <property type="entry name" value="AAA"/>
    <property type="match status" value="1"/>
</dbReference>
<dbReference type="InterPro" id="IPR006171">
    <property type="entry name" value="TOPRIM_dom"/>
</dbReference>
<accession>A0A1B2I662</accession>
<name>A0A1B2I662_9BACT</name>
<reference evidence="3" key="1">
    <citation type="submission" date="2016-08" db="EMBL/GenBank/DDBJ databases">
        <title>Complete genome of Cloacibacillus porcorum.</title>
        <authorList>
            <person name="Looft T."/>
            <person name="Bayles D.O."/>
            <person name="Alt D.P."/>
        </authorList>
    </citation>
    <scope>NUCLEOTIDE SEQUENCE [LARGE SCALE GENOMIC DNA]</scope>
    <source>
        <strain evidence="3">CL-84</strain>
    </source>
</reference>
<dbReference type="SUPFAM" id="SSF52540">
    <property type="entry name" value="P-loop containing nucleoside triphosphate hydrolases"/>
    <property type="match status" value="1"/>
</dbReference>
<dbReference type="Gene3D" id="3.40.50.300">
    <property type="entry name" value="P-loop containing nucleotide triphosphate hydrolases"/>
    <property type="match status" value="1"/>
</dbReference>
<dbReference type="CDD" id="cd01029">
    <property type="entry name" value="TOPRIM_primases"/>
    <property type="match status" value="1"/>
</dbReference>
<sequence>MATLPTGWDREIKPDTPETQLQNAIANSAIAPKRPVRVTLDGKIHRFAVVGDKNTEKAGWYIGFGDNIPAGMFGSWRGSVESKWLADVGRELTAEEIAACERRMAEAAAIRDEERRKYREQIANAVMNILQTVTPAEPGHSYLQRKQVGVYGIYQTGDGRLMIPIILDGRIASAQYIAADGQKQFHGGGEVKGGYFALGPLPPQEGPIYVAEGYATAASIYEATGATAVMALNAGNLPPVAKWLREKLGPVQEIVIVGDNDESSTGQAAANEAATLIGARVIIPPEIGDVNDYVTAGGDLKALLTGKSTWLTAADDFCAKPAPIRWLIKKWIQAGGLAMVYGDSGTGKTFVVLDWVLRMAAGIDTWAGLRVRPGGVVYLAGEGHYGLKARLAGWKKYHNVEHLNAWISSGACDLNTSEGLAKTISEIRALEAQDIAVIVVDTLHRFLIGDENKATDTKTMLDACSKLSQTFDCTVILVHHTGVNQEAKGRARGSSAWRGALDNQILVSTSGDNIKLEQVKQKDCELADPIYLERIPVHLPGWFDEDGAAVSTIVLEPDEHGGEKVITALSKTQHLGLQAYREAAETYGLLDEYGNFAGVRENDWRNAFYSKYESAKQDTKKRVFQRIRKELIEKKEIICDGDTYMLSSDYELEFGYFVKKLKIKISKSEQNRDLEDFDLKGEKHINGTDGTKNEEK</sequence>
<proteinExistence type="predicted"/>
<dbReference type="InterPro" id="IPR034154">
    <property type="entry name" value="TOPRIM_DnaG/twinkle"/>
</dbReference>
<dbReference type="Gene3D" id="3.40.1360.10">
    <property type="match status" value="1"/>
</dbReference>
<dbReference type="Proteomes" id="UP000093044">
    <property type="component" value="Chromosome"/>
</dbReference>
<dbReference type="SMART" id="SM00493">
    <property type="entry name" value="TOPRIM"/>
    <property type="match status" value="1"/>
</dbReference>
<organism evidence="3 4">
    <name type="scientific">Cloacibacillus porcorum</name>
    <dbReference type="NCBI Taxonomy" id="1197717"/>
    <lineage>
        <taxon>Bacteria</taxon>
        <taxon>Thermotogati</taxon>
        <taxon>Synergistota</taxon>
        <taxon>Synergistia</taxon>
        <taxon>Synergistales</taxon>
        <taxon>Synergistaceae</taxon>
        <taxon>Cloacibacillus</taxon>
    </lineage>
</organism>
<evidence type="ECO:0000313" key="3">
    <source>
        <dbReference type="EMBL" id="ANZ45468.1"/>
    </source>
</evidence>
<dbReference type="InterPro" id="IPR027417">
    <property type="entry name" value="P-loop_NTPase"/>
</dbReference>
<dbReference type="AlphaFoldDB" id="A0A1B2I662"/>
<dbReference type="InterPro" id="IPR003593">
    <property type="entry name" value="AAA+_ATPase"/>
</dbReference>
<dbReference type="KEGG" id="cpor:BED41_10550"/>
<dbReference type="EMBL" id="CP016757">
    <property type="protein sequence ID" value="ANZ45468.1"/>
    <property type="molecule type" value="Genomic_DNA"/>
</dbReference>
<gene>
    <name evidence="3" type="ORF">BED41_10550</name>
</gene>
<evidence type="ECO:0008006" key="5">
    <source>
        <dbReference type="Google" id="ProtNLM"/>
    </source>
</evidence>
<dbReference type="RefSeq" id="WP_066745815.1">
    <property type="nucleotide sequence ID" value="NZ_CP016757.1"/>
</dbReference>
<evidence type="ECO:0000259" key="2">
    <source>
        <dbReference type="SMART" id="SM00493"/>
    </source>
</evidence>
<dbReference type="GeneID" id="83058287"/>
<evidence type="ECO:0000259" key="1">
    <source>
        <dbReference type="SMART" id="SM00382"/>
    </source>
</evidence>
<protein>
    <recommendedName>
        <fullName evidence="5">Toprim domain-containing protein</fullName>
    </recommendedName>
</protein>
<dbReference type="STRING" id="1197717.BED41_10550"/>
<feature type="domain" description="Toprim" evidence="2">
    <location>
        <begin position="206"/>
        <end position="282"/>
    </location>
</feature>
<keyword evidence="4" id="KW-1185">Reference proteome</keyword>
<dbReference type="Pfam" id="PF13481">
    <property type="entry name" value="AAA_25"/>
    <property type="match status" value="1"/>
</dbReference>
<dbReference type="OrthoDB" id="123525at2"/>